<evidence type="ECO:0000256" key="1">
    <source>
        <dbReference type="SAM" id="MobiDB-lite"/>
    </source>
</evidence>
<sequence length="166" mass="18498">MKSYVIPSVLISSLIAAGGGFFAGRMSVQAFDEKLPAQQDQIEIKESELTPTHIEVVEETDIAIVIDPIPETDANDESSTKRFSERAAQPMQTLTDVQGRSITVEILEVDNQMVKIKKDDGREYSIPLKNLSEEDVAFCEYIREKNTKSPKPTKTSDIDWDAIFGS</sequence>
<evidence type="ECO:0000313" key="2">
    <source>
        <dbReference type="EMBL" id="WOO40048.1"/>
    </source>
</evidence>
<keyword evidence="3" id="KW-1185">Reference proteome</keyword>
<dbReference type="Proteomes" id="UP001304300">
    <property type="component" value="Chromosome"/>
</dbReference>
<dbReference type="Gene3D" id="2.30.30.700">
    <property type="entry name" value="SLA1 homology domain 1"/>
    <property type="match status" value="1"/>
</dbReference>
<proteinExistence type="predicted"/>
<dbReference type="KEGG" id="puo:RZN69_15600"/>
<reference evidence="2 3" key="1">
    <citation type="submission" date="2023-10" db="EMBL/GenBank/DDBJ databases">
        <title>Rubellicoccus peritrichatus gen. nov., sp. nov., isolated from an algae of coral reef tank.</title>
        <authorList>
            <person name="Luo J."/>
        </authorList>
    </citation>
    <scope>NUCLEOTIDE SEQUENCE [LARGE SCALE GENOMIC DNA]</scope>
    <source>
        <strain evidence="2 3">CR14</strain>
    </source>
</reference>
<protein>
    <recommendedName>
        <fullName evidence="4">SLA1 homology domain-containing protein</fullName>
    </recommendedName>
</protein>
<dbReference type="EMBL" id="CP136920">
    <property type="protein sequence ID" value="WOO40048.1"/>
    <property type="molecule type" value="Genomic_DNA"/>
</dbReference>
<organism evidence="2 3">
    <name type="scientific">Rubellicoccus peritrichatus</name>
    <dbReference type="NCBI Taxonomy" id="3080537"/>
    <lineage>
        <taxon>Bacteria</taxon>
        <taxon>Pseudomonadati</taxon>
        <taxon>Verrucomicrobiota</taxon>
        <taxon>Opitutia</taxon>
        <taxon>Puniceicoccales</taxon>
        <taxon>Cerasicoccaceae</taxon>
        <taxon>Rubellicoccus</taxon>
    </lineage>
</organism>
<gene>
    <name evidence="2" type="ORF">RZN69_15600</name>
</gene>
<name>A0AAQ3LAQ5_9BACT</name>
<feature type="region of interest" description="Disordered" evidence="1">
    <location>
        <begin position="146"/>
        <end position="166"/>
    </location>
</feature>
<dbReference type="RefSeq" id="WP_317832144.1">
    <property type="nucleotide sequence ID" value="NZ_CP136920.1"/>
</dbReference>
<evidence type="ECO:0000313" key="3">
    <source>
        <dbReference type="Proteomes" id="UP001304300"/>
    </source>
</evidence>
<dbReference type="AlphaFoldDB" id="A0AAQ3LAQ5"/>
<accession>A0AAQ3LAQ5</accession>
<evidence type="ECO:0008006" key="4">
    <source>
        <dbReference type="Google" id="ProtNLM"/>
    </source>
</evidence>